<dbReference type="FunFam" id="1.10.287.80:FF:000003">
    <property type="entry name" value="ATP synthase gamma chain, chloroplastic"/>
    <property type="match status" value="1"/>
</dbReference>
<gene>
    <name evidence="11" type="primary">atpG</name>
    <name evidence="12" type="ORF">EV210_11968</name>
</gene>
<keyword evidence="4 11" id="KW-0813">Transport</keyword>
<evidence type="ECO:0000313" key="13">
    <source>
        <dbReference type="Proteomes" id="UP000295063"/>
    </source>
</evidence>
<evidence type="ECO:0000256" key="11">
    <source>
        <dbReference type="HAMAP-Rule" id="MF_00815"/>
    </source>
</evidence>
<keyword evidence="6 11" id="KW-0406">Ion transport</keyword>
<evidence type="ECO:0000256" key="2">
    <source>
        <dbReference type="ARBA" id="ARBA00004170"/>
    </source>
</evidence>
<accession>A0A4R1PNP8</accession>
<keyword evidence="8 11" id="KW-0139">CF(1)</keyword>
<dbReference type="HAMAP" id="MF_00815">
    <property type="entry name" value="ATP_synth_gamma_bact"/>
    <property type="match status" value="1"/>
</dbReference>
<sequence>MPSARDIRRRIKSVKNIQQITKAMKMVAAARLRRAQERASASRPYTEKIQEVLASVTASVRDAEHPLLAVREVNKTGYLVIGADKGLAGAYTSNLMKEAVAQVRGKDNVELITVGRKPRDYFRRRNYNVVGEYSGFSEKPEYHHAVELAADIANRFSAGEFDEVQLVYTRFISPINQKPTTLKLLPVASSQVDAAENQGEYIFEPSAAEVLNQLLPKYLETVIYGALLQAAASELGSRMTAMGSATDNAQELIAKLVLNYNKVRQATITRELSEIVGGAEALK</sequence>
<dbReference type="NCBIfam" id="TIGR01146">
    <property type="entry name" value="ATPsyn_F1gamma"/>
    <property type="match status" value="1"/>
</dbReference>
<comment type="subcellular location">
    <subcellularLocation>
        <location evidence="11">Cell membrane</location>
        <topology evidence="11">Peripheral membrane protein</topology>
    </subcellularLocation>
    <subcellularLocation>
        <location evidence="2">Membrane</location>
        <topology evidence="2">Peripheral membrane protein</topology>
    </subcellularLocation>
    <subcellularLocation>
        <location evidence="10">Thylakoid</location>
    </subcellularLocation>
</comment>
<keyword evidence="5 11" id="KW-0375">Hydrogen ion transport</keyword>
<dbReference type="PROSITE" id="PS00153">
    <property type="entry name" value="ATPASE_GAMMA"/>
    <property type="match status" value="1"/>
</dbReference>
<evidence type="ECO:0000256" key="6">
    <source>
        <dbReference type="ARBA" id="ARBA00023065"/>
    </source>
</evidence>
<evidence type="ECO:0000256" key="8">
    <source>
        <dbReference type="ARBA" id="ARBA00023196"/>
    </source>
</evidence>
<keyword evidence="7 11" id="KW-0472">Membrane</keyword>
<dbReference type="GO" id="GO:0005886">
    <property type="term" value="C:plasma membrane"/>
    <property type="evidence" value="ECO:0007669"/>
    <property type="project" value="UniProtKB-SubCell"/>
</dbReference>
<organism evidence="12 13">
    <name type="scientific">Anaerospora hongkongensis</name>
    <dbReference type="NCBI Taxonomy" id="244830"/>
    <lineage>
        <taxon>Bacteria</taxon>
        <taxon>Bacillati</taxon>
        <taxon>Bacillota</taxon>
        <taxon>Negativicutes</taxon>
        <taxon>Selenomonadales</taxon>
        <taxon>Sporomusaceae</taxon>
        <taxon>Anaerospora</taxon>
    </lineage>
</organism>
<dbReference type="CDD" id="cd12151">
    <property type="entry name" value="F1-ATPase_gamma"/>
    <property type="match status" value="1"/>
</dbReference>
<dbReference type="Gene3D" id="3.40.1380.10">
    <property type="match status" value="1"/>
</dbReference>
<evidence type="ECO:0000256" key="3">
    <source>
        <dbReference type="ARBA" id="ARBA00007681"/>
    </source>
</evidence>
<evidence type="ECO:0000313" key="12">
    <source>
        <dbReference type="EMBL" id="TCL32991.1"/>
    </source>
</evidence>
<dbReference type="InterPro" id="IPR035968">
    <property type="entry name" value="ATP_synth_F1_ATPase_gsu"/>
</dbReference>
<keyword evidence="11" id="KW-1003">Cell membrane</keyword>
<dbReference type="InterPro" id="IPR000131">
    <property type="entry name" value="ATP_synth_F1_gsu"/>
</dbReference>
<comment type="caution">
    <text evidence="12">The sequence shown here is derived from an EMBL/GenBank/DDBJ whole genome shotgun (WGS) entry which is preliminary data.</text>
</comment>
<evidence type="ECO:0000256" key="4">
    <source>
        <dbReference type="ARBA" id="ARBA00022448"/>
    </source>
</evidence>
<keyword evidence="13" id="KW-1185">Reference proteome</keyword>
<name>A0A4R1PNP8_9FIRM</name>
<comment type="subunit">
    <text evidence="11">F-type ATPases have 2 components, CF(1) - the catalytic core - and CF(0) - the membrane proton channel. CF(1) has five subunits: alpha(3), beta(3), gamma(1), delta(1), epsilon(1). CF(0) has three main subunits: a, b and c.</text>
</comment>
<protein>
    <recommendedName>
        <fullName evidence="11">ATP synthase gamma chain</fullName>
    </recommendedName>
    <alternativeName>
        <fullName evidence="11">ATP synthase F1 sector gamma subunit</fullName>
    </alternativeName>
    <alternativeName>
        <fullName evidence="11">F-ATPase gamma subunit</fullName>
    </alternativeName>
</protein>
<dbReference type="OrthoDB" id="9812769at2"/>
<comment type="function">
    <text evidence="1 11">Produces ATP from ADP in the presence of a proton gradient across the membrane. The gamma chain is believed to be important in regulating ATPase activity and the flow of protons through the CF(0) complex.</text>
</comment>
<dbReference type="GO" id="GO:0045259">
    <property type="term" value="C:proton-transporting ATP synthase complex"/>
    <property type="evidence" value="ECO:0007669"/>
    <property type="project" value="UniProtKB-KW"/>
</dbReference>
<dbReference type="GO" id="GO:0005524">
    <property type="term" value="F:ATP binding"/>
    <property type="evidence" value="ECO:0007669"/>
    <property type="project" value="UniProtKB-UniRule"/>
</dbReference>
<dbReference type="InterPro" id="IPR023632">
    <property type="entry name" value="ATP_synth_F1_gsu_CS"/>
</dbReference>
<dbReference type="SUPFAM" id="SSF52943">
    <property type="entry name" value="ATP synthase (F1-ATPase), gamma subunit"/>
    <property type="match status" value="1"/>
</dbReference>
<dbReference type="PRINTS" id="PR00126">
    <property type="entry name" value="ATPASEGAMMA"/>
</dbReference>
<reference evidence="12 13" key="1">
    <citation type="submission" date="2019-03" db="EMBL/GenBank/DDBJ databases">
        <title>Genomic Encyclopedia of Type Strains, Phase IV (KMG-IV): sequencing the most valuable type-strain genomes for metagenomic binning, comparative biology and taxonomic classification.</title>
        <authorList>
            <person name="Goeker M."/>
        </authorList>
    </citation>
    <scope>NUCLEOTIDE SEQUENCE [LARGE SCALE GENOMIC DNA]</scope>
    <source>
        <strain evidence="12 13">DSM 15969</strain>
    </source>
</reference>
<dbReference type="Gene3D" id="1.10.287.80">
    <property type="entry name" value="ATP synthase, gamma subunit, helix hairpin domain"/>
    <property type="match status" value="1"/>
</dbReference>
<evidence type="ECO:0000256" key="1">
    <source>
        <dbReference type="ARBA" id="ARBA00003456"/>
    </source>
</evidence>
<evidence type="ECO:0000256" key="5">
    <source>
        <dbReference type="ARBA" id="ARBA00022781"/>
    </source>
</evidence>
<dbReference type="RefSeq" id="WP_132083245.1">
    <property type="nucleotide sequence ID" value="NZ_DAIMLW010000024.1"/>
</dbReference>
<comment type="similarity">
    <text evidence="3 11">Belongs to the ATPase gamma chain family.</text>
</comment>
<dbReference type="PANTHER" id="PTHR11693:SF22">
    <property type="entry name" value="ATP SYNTHASE SUBUNIT GAMMA, MITOCHONDRIAL"/>
    <property type="match status" value="1"/>
</dbReference>
<evidence type="ECO:0000256" key="9">
    <source>
        <dbReference type="ARBA" id="ARBA00023310"/>
    </source>
</evidence>
<dbReference type="GO" id="GO:0009579">
    <property type="term" value="C:thylakoid"/>
    <property type="evidence" value="ECO:0007669"/>
    <property type="project" value="UniProtKB-SubCell"/>
</dbReference>
<dbReference type="AlphaFoldDB" id="A0A4R1PNP8"/>
<dbReference type="GO" id="GO:0046933">
    <property type="term" value="F:proton-transporting ATP synthase activity, rotational mechanism"/>
    <property type="evidence" value="ECO:0007669"/>
    <property type="project" value="UniProtKB-UniRule"/>
</dbReference>
<dbReference type="EMBL" id="SLUI01000019">
    <property type="protein sequence ID" value="TCL32991.1"/>
    <property type="molecule type" value="Genomic_DNA"/>
</dbReference>
<dbReference type="GO" id="GO:0042777">
    <property type="term" value="P:proton motive force-driven plasma membrane ATP synthesis"/>
    <property type="evidence" value="ECO:0007669"/>
    <property type="project" value="UniProtKB-UniRule"/>
</dbReference>
<dbReference type="Pfam" id="PF00231">
    <property type="entry name" value="ATP-synt"/>
    <property type="match status" value="1"/>
</dbReference>
<evidence type="ECO:0000256" key="7">
    <source>
        <dbReference type="ARBA" id="ARBA00023136"/>
    </source>
</evidence>
<keyword evidence="9 11" id="KW-0066">ATP synthesis</keyword>
<dbReference type="PANTHER" id="PTHR11693">
    <property type="entry name" value="ATP SYNTHASE GAMMA CHAIN"/>
    <property type="match status" value="1"/>
</dbReference>
<evidence type="ECO:0000256" key="10">
    <source>
        <dbReference type="ARBA" id="ARBA00060385"/>
    </source>
</evidence>
<proteinExistence type="inferred from homology"/>
<dbReference type="Proteomes" id="UP000295063">
    <property type="component" value="Unassembled WGS sequence"/>
</dbReference>